<evidence type="ECO:0000256" key="6">
    <source>
        <dbReference type="ARBA" id="ARBA00022840"/>
    </source>
</evidence>
<dbReference type="SUPFAM" id="SSF52540">
    <property type="entry name" value="P-loop containing nucleoside triphosphate hydrolases"/>
    <property type="match status" value="2"/>
</dbReference>
<dbReference type="EMBL" id="JAAHBT010000024">
    <property type="protein sequence ID" value="NES08884.1"/>
    <property type="molecule type" value="Genomic_DNA"/>
</dbReference>
<dbReference type="AlphaFoldDB" id="A0A6I5RLA0"/>
<evidence type="ECO:0000256" key="3">
    <source>
        <dbReference type="ARBA" id="ARBA00022597"/>
    </source>
</evidence>
<keyword evidence="2" id="KW-1003">Cell membrane</keyword>
<gene>
    <name evidence="10" type="ORF">G3O07_02750</name>
</gene>
<dbReference type="InterPro" id="IPR003593">
    <property type="entry name" value="AAA+_ATPase"/>
</dbReference>
<dbReference type="GO" id="GO:0005524">
    <property type="term" value="F:ATP binding"/>
    <property type="evidence" value="ECO:0007669"/>
    <property type="project" value="UniProtKB-KW"/>
</dbReference>
<keyword evidence="1" id="KW-0813">Transport</keyword>
<keyword evidence="11" id="KW-1185">Reference proteome</keyword>
<protein>
    <submittedName>
        <fullName evidence="10">Sugar ABC transporter ATP-binding protein</fullName>
    </submittedName>
</protein>
<dbReference type="Proteomes" id="UP000471751">
    <property type="component" value="Unassembled WGS sequence"/>
</dbReference>
<dbReference type="Pfam" id="PF00005">
    <property type="entry name" value="ABC_tran"/>
    <property type="match status" value="2"/>
</dbReference>
<keyword evidence="8" id="KW-0472">Membrane</keyword>
<keyword evidence="7" id="KW-1278">Translocase</keyword>
<dbReference type="CDD" id="cd03216">
    <property type="entry name" value="ABC_Carb_Monos_I"/>
    <property type="match status" value="1"/>
</dbReference>
<proteinExistence type="predicted"/>
<reference evidence="10 11" key="1">
    <citation type="submission" date="2020-02" db="EMBL/GenBank/DDBJ databases">
        <title>Broccoli isolated Pseudomonas sp.</title>
        <authorList>
            <person name="Fujikawa T."/>
            <person name="Sawada H."/>
        </authorList>
    </citation>
    <scope>NUCLEOTIDE SEQUENCE [LARGE SCALE GENOMIC DNA]</scope>
    <source>
        <strain evidence="10 11">JCM 32154</strain>
    </source>
</reference>
<dbReference type="InterPro" id="IPR027417">
    <property type="entry name" value="P-loop_NTPase"/>
</dbReference>
<dbReference type="CDD" id="cd03215">
    <property type="entry name" value="ABC_Carb_Monos_II"/>
    <property type="match status" value="1"/>
</dbReference>
<comment type="caution">
    <text evidence="10">The sequence shown here is derived from an EMBL/GenBank/DDBJ whole genome shotgun (WGS) entry which is preliminary data.</text>
</comment>
<dbReference type="InterPro" id="IPR017871">
    <property type="entry name" value="ABC_transporter-like_CS"/>
</dbReference>
<dbReference type="GO" id="GO:0016887">
    <property type="term" value="F:ATP hydrolysis activity"/>
    <property type="evidence" value="ECO:0007669"/>
    <property type="project" value="InterPro"/>
</dbReference>
<evidence type="ECO:0000256" key="4">
    <source>
        <dbReference type="ARBA" id="ARBA00022737"/>
    </source>
</evidence>
<sequence length="510" mass="56360">MPALELRNLTKQFGVTRALDGASLRVDRGSVHGLVGENGAGKSTLIKVLAGIHRPDAGSLWLDGQQYTHFTPRQVARLGIQFIHQERLLPASFTVGEALFFGQEIHHGPFVNRRAQQREAERLLNECFDLQLPPGALIGELSSAEQQVVQITRALVAKPKVLVFDEPSVALVQREVEQLLRIVKRLRDQGLAIIYISHYLQEIEHLCDRVTVLRNGRDVAEVDPRSTSLAEITRLMVNRDVAEMYPKQPVALGEPLLQVKGLQKNPAYRDINLLVRRGEIVGLTGLVGSGAKELLKSLFGLAPAQHGEIRLNGQRVELNSTHQAVGEGIALLPEERRRQGVALDLSVQENSTLASLSRFTRLGLLSGGREQHETQALIERLLIKTSGPHARVRQLSGGNQQKVVIGRWLERDCSVLLFDEPTRGIDVGAKFDIYGLLADLARQGRALVVVSSDLRELMRICDRIGVLSAGRLIDTFERDTWHQDQLLTAAFAGYQGYDAQLLDAVPGSLS</sequence>
<dbReference type="InterPro" id="IPR050107">
    <property type="entry name" value="ABC_carbohydrate_import_ATPase"/>
</dbReference>
<evidence type="ECO:0000259" key="9">
    <source>
        <dbReference type="PROSITE" id="PS50893"/>
    </source>
</evidence>
<organism evidence="10 11">
    <name type="scientific">Pseudomonas laurentiana</name>
    <dbReference type="NCBI Taxonomy" id="2364649"/>
    <lineage>
        <taxon>Bacteria</taxon>
        <taxon>Pseudomonadati</taxon>
        <taxon>Pseudomonadota</taxon>
        <taxon>Gammaproteobacteria</taxon>
        <taxon>Pseudomonadales</taxon>
        <taxon>Pseudomonadaceae</taxon>
        <taxon>Pseudomonas</taxon>
    </lineage>
</organism>
<dbReference type="PROSITE" id="PS50893">
    <property type="entry name" value="ABC_TRANSPORTER_2"/>
    <property type="match status" value="2"/>
</dbReference>
<keyword evidence="3" id="KW-0762">Sugar transport</keyword>
<dbReference type="InterPro" id="IPR003439">
    <property type="entry name" value="ABC_transporter-like_ATP-bd"/>
</dbReference>
<keyword evidence="4" id="KW-0677">Repeat</keyword>
<feature type="domain" description="ABC transporter" evidence="9">
    <location>
        <begin position="4"/>
        <end position="240"/>
    </location>
</feature>
<feature type="domain" description="ABC transporter" evidence="9">
    <location>
        <begin position="236"/>
        <end position="494"/>
    </location>
</feature>
<dbReference type="PROSITE" id="PS00211">
    <property type="entry name" value="ABC_TRANSPORTER_1"/>
    <property type="match status" value="1"/>
</dbReference>
<evidence type="ECO:0000313" key="10">
    <source>
        <dbReference type="EMBL" id="NES08884.1"/>
    </source>
</evidence>
<dbReference type="PANTHER" id="PTHR43790">
    <property type="entry name" value="CARBOHYDRATE TRANSPORT ATP-BINDING PROTEIN MG119-RELATED"/>
    <property type="match status" value="1"/>
</dbReference>
<evidence type="ECO:0000256" key="5">
    <source>
        <dbReference type="ARBA" id="ARBA00022741"/>
    </source>
</evidence>
<name>A0A6I5RLA0_9PSED</name>
<evidence type="ECO:0000256" key="8">
    <source>
        <dbReference type="ARBA" id="ARBA00023136"/>
    </source>
</evidence>
<keyword evidence="5" id="KW-0547">Nucleotide-binding</keyword>
<evidence type="ECO:0000256" key="2">
    <source>
        <dbReference type="ARBA" id="ARBA00022475"/>
    </source>
</evidence>
<evidence type="ECO:0000256" key="7">
    <source>
        <dbReference type="ARBA" id="ARBA00022967"/>
    </source>
</evidence>
<evidence type="ECO:0000313" key="11">
    <source>
        <dbReference type="Proteomes" id="UP000471751"/>
    </source>
</evidence>
<dbReference type="Gene3D" id="3.40.50.300">
    <property type="entry name" value="P-loop containing nucleotide triphosphate hydrolases"/>
    <property type="match status" value="2"/>
</dbReference>
<accession>A0A6I5RLA0</accession>
<evidence type="ECO:0000256" key="1">
    <source>
        <dbReference type="ARBA" id="ARBA00022448"/>
    </source>
</evidence>
<dbReference type="SMART" id="SM00382">
    <property type="entry name" value="AAA"/>
    <property type="match status" value="2"/>
</dbReference>
<dbReference type="PANTHER" id="PTHR43790:SF3">
    <property type="entry name" value="D-ALLOSE IMPORT ATP-BINDING PROTEIN ALSA-RELATED"/>
    <property type="match status" value="1"/>
</dbReference>
<keyword evidence="6 10" id="KW-0067">ATP-binding</keyword>